<dbReference type="AlphaFoldDB" id="A0A7X2PB36"/>
<proteinExistence type="inferred from homology"/>
<dbReference type="CDD" id="cd00432">
    <property type="entry name" value="Ribosomal_L18_L5e"/>
    <property type="match status" value="1"/>
</dbReference>
<dbReference type="EMBL" id="VUNN01000002">
    <property type="protein sequence ID" value="MSU05492.1"/>
    <property type="molecule type" value="Genomic_DNA"/>
</dbReference>
<dbReference type="GO" id="GO:0008097">
    <property type="term" value="F:5S rRNA binding"/>
    <property type="evidence" value="ECO:0007669"/>
    <property type="project" value="TreeGrafter"/>
</dbReference>
<dbReference type="NCBIfam" id="TIGR00060">
    <property type="entry name" value="L18_bact"/>
    <property type="match status" value="1"/>
</dbReference>
<dbReference type="PANTHER" id="PTHR12899">
    <property type="entry name" value="39S RIBOSOMAL PROTEIN L18, MITOCHONDRIAL"/>
    <property type="match status" value="1"/>
</dbReference>
<comment type="function">
    <text evidence="7">This is one of the proteins that bind and probably mediate the attachment of the 5S RNA into the large ribosomal subunit, where it forms part of the central protuberance.</text>
</comment>
<gene>
    <name evidence="7" type="primary">rplR</name>
    <name evidence="8" type="ORF">FYJ80_01670</name>
</gene>
<comment type="similarity">
    <text evidence="1 7">Belongs to the universal ribosomal protein uL18 family.</text>
</comment>
<protein>
    <recommendedName>
        <fullName evidence="6 7">Large ribosomal subunit protein uL18</fullName>
    </recommendedName>
</protein>
<dbReference type="RefSeq" id="WP_154424391.1">
    <property type="nucleotide sequence ID" value="NZ_VUNN01000002.1"/>
</dbReference>
<evidence type="ECO:0000256" key="5">
    <source>
        <dbReference type="ARBA" id="ARBA00023274"/>
    </source>
</evidence>
<dbReference type="InterPro" id="IPR057268">
    <property type="entry name" value="Ribosomal_L18"/>
</dbReference>
<evidence type="ECO:0000256" key="7">
    <source>
        <dbReference type="HAMAP-Rule" id="MF_01337"/>
    </source>
</evidence>
<evidence type="ECO:0000256" key="3">
    <source>
        <dbReference type="ARBA" id="ARBA00022884"/>
    </source>
</evidence>
<evidence type="ECO:0000256" key="4">
    <source>
        <dbReference type="ARBA" id="ARBA00022980"/>
    </source>
</evidence>
<comment type="subunit">
    <text evidence="7">Part of the 50S ribosomal subunit; part of the 5S rRNA/L5/L18/L25 subcomplex. Contacts the 5S and 23S rRNAs.</text>
</comment>
<keyword evidence="2 7" id="KW-0699">rRNA-binding</keyword>
<keyword evidence="4 7" id="KW-0689">Ribosomal protein</keyword>
<evidence type="ECO:0000256" key="2">
    <source>
        <dbReference type="ARBA" id="ARBA00022730"/>
    </source>
</evidence>
<accession>A0A7X2PB36</accession>
<dbReference type="InterPro" id="IPR004389">
    <property type="entry name" value="Ribosomal_uL18_bac-type"/>
</dbReference>
<dbReference type="FunFam" id="3.30.420.100:FF:000001">
    <property type="entry name" value="50S ribosomal protein L18"/>
    <property type="match status" value="1"/>
</dbReference>
<evidence type="ECO:0000313" key="9">
    <source>
        <dbReference type="Proteomes" id="UP000460549"/>
    </source>
</evidence>
<dbReference type="HAMAP" id="MF_01337_B">
    <property type="entry name" value="Ribosomal_uL18_B"/>
    <property type="match status" value="1"/>
</dbReference>
<organism evidence="8 9">
    <name type="scientific">Bullifex porci</name>
    <dbReference type="NCBI Taxonomy" id="2606638"/>
    <lineage>
        <taxon>Bacteria</taxon>
        <taxon>Pseudomonadati</taxon>
        <taxon>Spirochaetota</taxon>
        <taxon>Spirochaetia</taxon>
        <taxon>Spirochaetales</taxon>
        <taxon>Spirochaetaceae</taxon>
        <taxon>Bullifex</taxon>
    </lineage>
</organism>
<evidence type="ECO:0000256" key="6">
    <source>
        <dbReference type="ARBA" id="ARBA00035197"/>
    </source>
</evidence>
<keyword evidence="9" id="KW-1185">Reference proteome</keyword>
<dbReference type="GO" id="GO:0003735">
    <property type="term" value="F:structural constituent of ribosome"/>
    <property type="evidence" value="ECO:0007669"/>
    <property type="project" value="InterPro"/>
</dbReference>
<name>A0A7X2PB36_9SPIO</name>
<keyword evidence="3 7" id="KW-0694">RNA-binding</keyword>
<dbReference type="SUPFAM" id="SSF53137">
    <property type="entry name" value="Translational machinery components"/>
    <property type="match status" value="1"/>
</dbReference>
<dbReference type="GO" id="GO:0006412">
    <property type="term" value="P:translation"/>
    <property type="evidence" value="ECO:0007669"/>
    <property type="project" value="UniProtKB-UniRule"/>
</dbReference>
<sequence>MNRIVDKNRKLAKRKAHIRKRISGTPERPRMTVFRSNLHMYVQVIDDVAGKTLVSASTVEADLKGLKNTVADATKLGEVVGKRLLEKNIDAVVFDRNGYIYHGIVKAIADGARAAGVKF</sequence>
<dbReference type="Pfam" id="PF00861">
    <property type="entry name" value="Ribosomal_L18p"/>
    <property type="match status" value="1"/>
</dbReference>
<dbReference type="Proteomes" id="UP000460549">
    <property type="component" value="Unassembled WGS sequence"/>
</dbReference>
<dbReference type="InterPro" id="IPR005484">
    <property type="entry name" value="Ribosomal_uL18_bac/plant/anim"/>
</dbReference>
<reference evidence="8 9" key="1">
    <citation type="submission" date="2019-08" db="EMBL/GenBank/DDBJ databases">
        <title>In-depth cultivation of the pig gut microbiome towards novel bacterial diversity and tailored functional studies.</title>
        <authorList>
            <person name="Wylensek D."/>
            <person name="Hitch T.C.A."/>
            <person name="Clavel T."/>
        </authorList>
    </citation>
    <scope>NUCLEOTIDE SEQUENCE [LARGE SCALE GENOMIC DNA]</scope>
    <source>
        <strain evidence="8 9">NM-380-WT-3C1</strain>
    </source>
</reference>
<dbReference type="GO" id="GO:0022625">
    <property type="term" value="C:cytosolic large ribosomal subunit"/>
    <property type="evidence" value="ECO:0007669"/>
    <property type="project" value="TreeGrafter"/>
</dbReference>
<keyword evidence="5 7" id="KW-0687">Ribonucleoprotein</keyword>
<evidence type="ECO:0000256" key="1">
    <source>
        <dbReference type="ARBA" id="ARBA00007116"/>
    </source>
</evidence>
<evidence type="ECO:0000313" key="8">
    <source>
        <dbReference type="EMBL" id="MSU05492.1"/>
    </source>
</evidence>
<dbReference type="PANTHER" id="PTHR12899:SF3">
    <property type="entry name" value="LARGE RIBOSOMAL SUBUNIT PROTEIN UL18M"/>
    <property type="match status" value="1"/>
</dbReference>
<comment type="caution">
    <text evidence="8">The sequence shown here is derived from an EMBL/GenBank/DDBJ whole genome shotgun (WGS) entry which is preliminary data.</text>
</comment>
<dbReference type="Gene3D" id="3.30.420.100">
    <property type="match status" value="1"/>
</dbReference>